<dbReference type="RefSeq" id="WP_006567036.1">
    <property type="nucleotide sequence ID" value="NZ_CACRSQ010000003.1"/>
</dbReference>
<proteinExistence type="predicted"/>
<gene>
    <name evidence="1" type="ORF">ACLFYP115_01382</name>
</gene>
<dbReference type="AlphaFoldDB" id="A0A6N2TFF5"/>
<dbReference type="EMBL" id="CACRSQ010000003">
    <property type="protein sequence ID" value="VYT03372.1"/>
    <property type="molecule type" value="Genomic_DNA"/>
</dbReference>
<organism evidence="1">
    <name type="scientific">Anaerostipes caccae</name>
    <dbReference type="NCBI Taxonomy" id="105841"/>
    <lineage>
        <taxon>Bacteria</taxon>
        <taxon>Bacillati</taxon>
        <taxon>Bacillota</taxon>
        <taxon>Clostridia</taxon>
        <taxon>Lachnospirales</taxon>
        <taxon>Lachnospiraceae</taxon>
        <taxon>Anaerostipes</taxon>
    </lineage>
</organism>
<name>A0A6N2TFF5_9FIRM</name>
<protein>
    <submittedName>
        <fullName evidence="1">Cation efflux family protein</fullName>
    </submittedName>
</protein>
<reference evidence="1" key="1">
    <citation type="submission" date="2019-11" db="EMBL/GenBank/DDBJ databases">
        <authorList>
            <person name="Feng L."/>
        </authorList>
    </citation>
    <scope>NUCLEOTIDE SEQUENCE</scope>
    <source>
        <strain evidence="1">AcaccaeLFYP115</strain>
    </source>
</reference>
<accession>A0A6N2TFF5</accession>
<sequence length="200" mass="22608">MAALIIFNGVKSFSDIVQKVIGMQADSSIAEKIEEMIMQKKGIKSCYELMIHDYGLNHYVVSAKVLGTENTVCARASELSIEIEQKFGCSCTVQADIMAEESPEIQEIKKDLKEKAKEIHRLLNIHHFYLIKSGANILITADISIPVSQQKKRELVYGELSRTVRQHGGQYQLRLHPVMENNHDKAWKTSHQAEKRIGAD</sequence>
<evidence type="ECO:0000313" key="1">
    <source>
        <dbReference type="EMBL" id="VYT03372.1"/>
    </source>
</evidence>